<evidence type="ECO:0000313" key="1">
    <source>
        <dbReference type="EMBL" id="EGH41596.1"/>
    </source>
</evidence>
<name>F3G3E6_PSESJ</name>
<organism evidence="1 2">
    <name type="scientific">Pseudomonas syringae pv. pisi str. 1704B</name>
    <dbReference type="NCBI Taxonomy" id="629263"/>
    <lineage>
        <taxon>Bacteria</taxon>
        <taxon>Pseudomonadati</taxon>
        <taxon>Pseudomonadota</taxon>
        <taxon>Gammaproteobacteria</taxon>
        <taxon>Pseudomonadales</taxon>
        <taxon>Pseudomonadaceae</taxon>
        <taxon>Pseudomonas</taxon>
        <taxon>Pseudomonas syringae</taxon>
    </lineage>
</organism>
<dbReference type="BioCyc" id="PSYR629263:G11X0-906-MONOMER"/>
<dbReference type="Proteomes" id="UP000004986">
    <property type="component" value="Unassembled WGS sequence"/>
</dbReference>
<gene>
    <name evidence="1" type="ORF">PSYPI_03862</name>
</gene>
<reference evidence="1 2" key="1">
    <citation type="journal article" date="2011" name="PLoS Pathog.">
        <title>Dynamic evolution of pathogenicity revealed by sequencing and comparative genomics of 19 Pseudomonas syringae isolates.</title>
        <authorList>
            <person name="Baltrus D.A."/>
            <person name="Nishimura M.T."/>
            <person name="Romanchuk A."/>
            <person name="Chang J.H."/>
            <person name="Mukhtar M.S."/>
            <person name="Cherkis K."/>
            <person name="Roach J."/>
            <person name="Grant S.R."/>
            <person name="Jones C.D."/>
            <person name="Dangl J.L."/>
        </authorList>
    </citation>
    <scope>NUCLEOTIDE SEQUENCE [LARGE SCALE GENOMIC DNA]</scope>
    <source>
        <strain evidence="1 2">1704B</strain>
    </source>
</reference>
<dbReference type="AlphaFoldDB" id="F3G3E6"/>
<sequence length="90" mass="10262">MPSQNASSSLLQLYFIGSRKHRLKSQESMPTTSSAMRMTVLDRVLAYLLEEQHDHQDQGGANAREGHETSFQTRLSGLNSFPIRPRFLRN</sequence>
<keyword evidence="2" id="KW-1185">Reference proteome</keyword>
<dbReference type="EMBL" id="AEAI01000176">
    <property type="protein sequence ID" value="EGH41596.1"/>
    <property type="molecule type" value="Genomic_DNA"/>
</dbReference>
<protein>
    <submittedName>
        <fullName evidence="1">Uncharacterized protein</fullName>
    </submittedName>
</protein>
<evidence type="ECO:0000313" key="2">
    <source>
        <dbReference type="Proteomes" id="UP000004986"/>
    </source>
</evidence>
<accession>F3G3E6</accession>
<comment type="caution">
    <text evidence="1">The sequence shown here is derived from an EMBL/GenBank/DDBJ whole genome shotgun (WGS) entry which is preliminary data.</text>
</comment>
<proteinExistence type="predicted"/>
<dbReference type="HOGENOM" id="CLU_2438542_0_0_6"/>